<dbReference type="GO" id="GO:0098609">
    <property type="term" value="P:cell-cell adhesion"/>
    <property type="evidence" value="ECO:0007669"/>
    <property type="project" value="TreeGrafter"/>
</dbReference>
<evidence type="ECO:0000256" key="3">
    <source>
        <dbReference type="ARBA" id="ARBA00023157"/>
    </source>
</evidence>
<dbReference type="GO" id="GO:0005886">
    <property type="term" value="C:plasma membrane"/>
    <property type="evidence" value="ECO:0007669"/>
    <property type="project" value="TreeGrafter"/>
</dbReference>
<evidence type="ECO:0000256" key="4">
    <source>
        <dbReference type="ARBA" id="ARBA00023180"/>
    </source>
</evidence>
<dbReference type="InterPro" id="IPR036179">
    <property type="entry name" value="Ig-like_dom_sf"/>
</dbReference>
<protein>
    <recommendedName>
        <fullName evidence="6">Ig-like domain-containing protein</fullName>
    </recommendedName>
</protein>
<dbReference type="GO" id="GO:0005911">
    <property type="term" value="C:cell-cell junction"/>
    <property type="evidence" value="ECO:0007669"/>
    <property type="project" value="TreeGrafter"/>
</dbReference>
<dbReference type="SMART" id="SM00409">
    <property type="entry name" value="IG"/>
    <property type="match status" value="3"/>
</dbReference>
<dbReference type="SUPFAM" id="SSF48726">
    <property type="entry name" value="Immunoglobulin"/>
    <property type="match status" value="3"/>
</dbReference>
<dbReference type="EMBL" id="JABSTU010000008">
    <property type="protein sequence ID" value="KAH8024258.1"/>
    <property type="molecule type" value="Genomic_DNA"/>
</dbReference>
<dbReference type="AlphaFoldDB" id="A0A9J6DQX7"/>
<dbReference type="Gene3D" id="2.60.40.10">
    <property type="entry name" value="Immunoglobulins"/>
    <property type="match status" value="4"/>
</dbReference>
<evidence type="ECO:0000256" key="2">
    <source>
        <dbReference type="ARBA" id="ARBA00023136"/>
    </source>
</evidence>
<dbReference type="InterPro" id="IPR003599">
    <property type="entry name" value="Ig_sub"/>
</dbReference>
<reference evidence="7" key="2">
    <citation type="submission" date="2021-09" db="EMBL/GenBank/DDBJ databases">
        <authorList>
            <person name="Jia N."/>
            <person name="Wang J."/>
            <person name="Shi W."/>
            <person name="Du L."/>
            <person name="Sun Y."/>
            <person name="Zhan W."/>
            <person name="Jiang J."/>
            <person name="Wang Q."/>
            <person name="Zhang B."/>
            <person name="Ji P."/>
            <person name="Sakyi L.B."/>
            <person name="Cui X."/>
            <person name="Yuan T."/>
            <person name="Jiang B."/>
            <person name="Yang W."/>
            <person name="Lam T.T.-Y."/>
            <person name="Chang Q."/>
            <person name="Ding S."/>
            <person name="Wang X."/>
            <person name="Zhu J."/>
            <person name="Ruan X."/>
            <person name="Zhao L."/>
            <person name="Wei J."/>
            <person name="Que T."/>
            <person name="Du C."/>
            <person name="Cheng J."/>
            <person name="Dai P."/>
            <person name="Han X."/>
            <person name="Huang E."/>
            <person name="Gao Y."/>
            <person name="Liu J."/>
            <person name="Shao H."/>
            <person name="Ye R."/>
            <person name="Li L."/>
            <person name="Wei W."/>
            <person name="Wang X."/>
            <person name="Wang C."/>
            <person name="Huo Q."/>
            <person name="Li W."/>
            <person name="Guo W."/>
            <person name="Chen H."/>
            <person name="Chen S."/>
            <person name="Zhou L."/>
            <person name="Zhou L."/>
            <person name="Ni X."/>
            <person name="Tian J."/>
            <person name="Zhou Y."/>
            <person name="Sheng Y."/>
            <person name="Liu T."/>
            <person name="Pan Y."/>
            <person name="Xia L."/>
            <person name="Li J."/>
            <person name="Zhao F."/>
            <person name="Cao W."/>
        </authorList>
    </citation>
    <scope>NUCLEOTIDE SEQUENCE</scope>
    <source>
        <strain evidence="7">Rmic-2018</strain>
        <tissue evidence="7">Larvae</tissue>
    </source>
</reference>
<reference evidence="7" key="1">
    <citation type="journal article" date="2020" name="Cell">
        <title>Large-Scale Comparative Analyses of Tick Genomes Elucidate Their Genetic Diversity and Vector Capacities.</title>
        <authorList>
            <consortium name="Tick Genome and Microbiome Consortium (TIGMIC)"/>
            <person name="Jia N."/>
            <person name="Wang J."/>
            <person name="Shi W."/>
            <person name="Du L."/>
            <person name="Sun Y."/>
            <person name="Zhan W."/>
            <person name="Jiang J.F."/>
            <person name="Wang Q."/>
            <person name="Zhang B."/>
            <person name="Ji P."/>
            <person name="Bell-Sakyi L."/>
            <person name="Cui X.M."/>
            <person name="Yuan T.T."/>
            <person name="Jiang B.G."/>
            <person name="Yang W.F."/>
            <person name="Lam T.T."/>
            <person name="Chang Q.C."/>
            <person name="Ding S.J."/>
            <person name="Wang X.J."/>
            <person name="Zhu J.G."/>
            <person name="Ruan X.D."/>
            <person name="Zhao L."/>
            <person name="Wei J.T."/>
            <person name="Ye R.Z."/>
            <person name="Que T.C."/>
            <person name="Du C.H."/>
            <person name="Zhou Y.H."/>
            <person name="Cheng J.X."/>
            <person name="Dai P.F."/>
            <person name="Guo W.B."/>
            <person name="Han X.H."/>
            <person name="Huang E.J."/>
            <person name="Li L.F."/>
            <person name="Wei W."/>
            <person name="Gao Y.C."/>
            <person name="Liu J.Z."/>
            <person name="Shao H.Z."/>
            <person name="Wang X."/>
            <person name="Wang C.C."/>
            <person name="Yang T.C."/>
            <person name="Huo Q.B."/>
            <person name="Li W."/>
            <person name="Chen H.Y."/>
            <person name="Chen S.E."/>
            <person name="Zhou L.G."/>
            <person name="Ni X.B."/>
            <person name="Tian J.H."/>
            <person name="Sheng Y."/>
            <person name="Liu T."/>
            <person name="Pan Y.S."/>
            <person name="Xia L.Y."/>
            <person name="Li J."/>
            <person name="Zhao F."/>
            <person name="Cao W.C."/>
        </authorList>
    </citation>
    <scope>NUCLEOTIDE SEQUENCE</scope>
    <source>
        <strain evidence="7">Rmic-2018</strain>
    </source>
</reference>
<dbReference type="PANTHER" id="PTHR11640:SF155">
    <property type="entry name" value="IG-LIKE DOMAIN-CONTAINING PROTEIN"/>
    <property type="match status" value="1"/>
</dbReference>
<evidence type="ECO:0000313" key="7">
    <source>
        <dbReference type="EMBL" id="KAH8024258.1"/>
    </source>
</evidence>
<feature type="domain" description="Ig-like" evidence="6">
    <location>
        <begin position="145"/>
        <end position="231"/>
    </location>
</feature>
<accession>A0A9J6DQX7</accession>
<dbReference type="VEuPathDB" id="VectorBase:LOC119172648"/>
<dbReference type="InterPro" id="IPR003598">
    <property type="entry name" value="Ig_sub2"/>
</dbReference>
<dbReference type="CDD" id="cd00096">
    <property type="entry name" value="Ig"/>
    <property type="match status" value="2"/>
</dbReference>
<dbReference type="GO" id="GO:0050839">
    <property type="term" value="F:cell adhesion molecule binding"/>
    <property type="evidence" value="ECO:0007669"/>
    <property type="project" value="TreeGrafter"/>
</dbReference>
<keyword evidence="5" id="KW-0393">Immunoglobulin domain</keyword>
<comment type="subcellular location">
    <subcellularLocation>
        <location evidence="1">Membrane</location>
        <topology evidence="1">Single-pass type I membrane protein</topology>
    </subcellularLocation>
</comment>
<dbReference type="InterPro" id="IPR013783">
    <property type="entry name" value="Ig-like_fold"/>
</dbReference>
<name>A0A9J6DQX7_RHIMP</name>
<dbReference type="InterPro" id="IPR007110">
    <property type="entry name" value="Ig-like_dom"/>
</dbReference>
<keyword evidence="4" id="KW-0325">Glycoprotein</keyword>
<evidence type="ECO:0000256" key="5">
    <source>
        <dbReference type="ARBA" id="ARBA00023319"/>
    </source>
</evidence>
<proteinExistence type="predicted"/>
<dbReference type="SMART" id="SM00408">
    <property type="entry name" value="IGc2"/>
    <property type="match status" value="3"/>
</dbReference>
<dbReference type="Proteomes" id="UP000821866">
    <property type="component" value="Chromosome 6"/>
</dbReference>
<evidence type="ECO:0000313" key="8">
    <source>
        <dbReference type="Proteomes" id="UP000821866"/>
    </source>
</evidence>
<gene>
    <name evidence="7" type="ORF">HPB51_022377</name>
</gene>
<comment type="caution">
    <text evidence="7">The sequence shown here is derived from an EMBL/GenBank/DDBJ whole genome shotgun (WGS) entry which is preliminary data.</text>
</comment>
<feature type="domain" description="Ig-like" evidence="6">
    <location>
        <begin position="441"/>
        <end position="477"/>
    </location>
</feature>
<dbReference type="PANTHER" id="PTHR11640">
    <property type="entry name" value="NEPHRIN"/>
    <property type="match status" value="1"/>
</dbReference>
<dbReference type="InterPro" id="IPR051275">
    <property type="entry name" value="Cell_adhesion_signaling"/>
</dbReference>
<evidence type="ECO:0000259" key="6">
    <source>
        <dbReference type="PROSITE" id="PS50835"/>
    </source>
</evidence>
<feature type="domain" description="Ig-like" evidence="6">
    <location>
        <begin position="351"/>
        <end position="423"/>
    </location>
</feature>
<keyword evidence="3" id="KW-1015">Disulfide bond</keyword>
<dbReference type="PROSITE" id="PS50835">
    <property type="entry name" value="IG_LIKE"/>
    <property type="match status" value="3"/>
</dbReference>
<keyword evidence="8" id="KW-1185">Reference proteome</keyword>
<keyword evidence="2" id="KW-0472">Membrane</keyword>
<organism evidence="7 8">
    <name type="scientific">Rhipicephalus microplus</name>
    <name type="common">Cattle tick</name>
    <name type="synonym">Boophilus microplus</name>
    <dbReference type="NCBI Taxonomy" id="6941"/>
    <lineage>
        <taxon>Eukaryota</taxon>
        <taxon>Metazoa</taxon>
        <taxon>Ecdysozoa</taxon>
        <taxon>Arthropoda</taxon>
        <taxon>Chelicerata</taxon>
        <taxon>Arachnida</taxon>
        <taxon>Acari</taxon>
        <taxon>Parasitiformes</taxon>
        <taxon>Ixodida</taxon>
        <taxon>Ixodoidea</taxon>
        <taxon>Ixodidae</taxon>
        <taxon>Rhipicephalinae</taxon>
        <taxon>Rhipicephalus</taxon>
        <taxon>Boophilus</taxon>
    </lineage>
</organism>
<sequence>MFAATACRGVKYAGKRGALRCAAGRIVTCGQPRARAFRTNAEDTERRAISCGSIRGLRAGEICESQSSSPNPFTKLTLFIARDEAASVTLRSSCAPLCGVIRRPLATLAPMCVMVACPAHAAVEHDIDLVCLRSLTVVTTASPGPGGSGANNFEPPEKVVNPGESLSIPCFLETPGGSVQWMRNGHPVVLDVGSGGAGGVSRRQWNISRDGTAALTITQVTRADDGLWECREFGDDDSVRRVTKAPLRNRSSLWEASDCERAPASPSKSVRRWTSGCVARRAVPAVRHMHWMLGETNMTGASQLFVEFSPQEDSYTTRSVLSLNASRDLHGLQLSLPRVPRVVANLYGHVPSFSISREPGFGFPILEKMPVSLHCAVDSNPPCAPRWLKDDGPPPVPQSPDGYLNFSAIERQHAGWYRCAAVHRLGTFASFGYFLNVRYGPEIVDQPPSKVSADYGEPVQLDCKADGKPPPSYCWTRRPDVKALNKSLMAIVGKPVRISVLVCANPPPTRAYWIVRRLLLSPGEAALTHYVAHNYSSADTSFCRITSLEIRSVHPEDAGEILFVARNSKGIDDATIILNVTHQAGFSFTEENSFAEKLEITWMLTTWLSVAVALSDRLGRGAS</sequence>
<evidence type="ECO:0000256" key="1">
    <source>
        <dbReference type="ARBA" id="ARBA00004479"/>
    </source>
</evidence>